<feature type="region of interest" description="Disordered" evidence="1">
    <location>
        <begin position="107"/>
        <end position="135"/>
    </location>
</feature>
<reference evidence="4" key="1">
    <citation type="submission" date="2017-02" db="UniProtKB">
        <authorList>
            <consortium name="WormBaseParasite"/>
        </authorList>
    </citation>
    <scope>IDENTIFICATION</scope>
</reference>
<dbReference type="WBParaSite" id="TCLT_0000552401-mRNA-1">
    <property type="protein sequence ID" value="TCLT_0000552401-mRNA-1"/>
    <property type="gene ID" value="TCLT_0000552401"/>
</dbReference>
<feature type="region of interest" description="Disordered" evidence="1">
    <location>
        <begin position="54"/>
        <end position="85"/>
    </location>
</feature>
<protein>
    <submittedName>
        <fullName evidence="4">Proteoglycan 4-like</fullName>
    </submittedName>
</protein>
<dbReference type="AlphaFoldDB" id="A0A0N5CYJ7"/>
<reference evidence="2 3" key="2">
    <citation type="submission" date="2018-11" db="EMBL/GenBank/DDBJ databases">
        <authorList>
            <consortium name="Pathogen Informatics"/>
        </authorList>
    </citation>
    <scope>NUCLEOTIDE SEQUENCE [LARGE SCALE GENOMIC DNA]</scope>
</reference>
<feature type="region of interest" description="Disordered" evidence="1">
    <location>
        <begin position="159"/>
        <end position="201"/>
    </location>
</feature>
<feature type="region of interest" description="Disordered" evidence="1">
    <location>
        <begin position="246"/>
        <end position="266"/>
    </location>
</feature>
<evidence type="ECO:0000313" key="3">
    <source>
        <dbReference type="Proteomes" id="UP000276776"/>
    </source>
</evidence>
<keyword evidence="3" id="KW-1185">Reference proteome</keyword>
<feature type="compositionally biased region" description="Low complexity" evidence="1">
    <location>
        <begin position="167"/>
        <end position="194"/>
    </location>
</feature>
<feature type="compositionally biased region" description="Polar residues" evidence="1">
    <location>
        <begin position="114"/>
        <end position="135"/>
    </location>
</feature>
<dbReference type="OrthoDB" id="10680911at2759"/>
<dbReference type="EMBL" id="UYYF01004344">
    <property type="protein sequence ID" value="VDN02767.1"/>
    <property type="molecule type" value="Genomic_DNA"/>
</dbReference>
<name>A0A0N5CYJ7_THECL</name>
<sequence length="428" mass="49608">MNTEDWNRPEVVQLINRYIQEFHVTLDQLRREIEQITGRELTISELRSHLRKVRRETGAYDDPNEQGPSSSRRYERNTSTSAVQRRGRRVDIVDVMVFLRRLQYGNVRQRRSTRTGTNTKGPSSSRKQPTRRITLNQQIVRSYQNRRYKARRKYLVEKRRKEALNKESTASDTATTATTATTTETESETMQSTETETETEETIITMPETEAEAITPMPEIETEAITPMPEIETEAITPMPEIEATTTVTETEETATMTETEATTTMTKTKLATWRITDEELEYRGRRTPVLTEAWLSPRVTTPNTFDEAEPAGSSMMAEIMGGMTSSMNLQQELWTTPSRNLGLEEELWTTPSRNLELEEELWTTPSRNLEPEEELWTTPSRNLELEEDIWTTPIRNMELEEPEETTEMATLADPWYREDDEGSHFDN</sequence>
<evidence type="ECO:0000256" key="1">
    <source>
        <dbReference type="SAM" id="MobiDB-lite"/>
    </source>
</evidence>
<organism evidence="4">
    <name type="scientific">Thelazia callipaeda</name>
    <name type="common">Oriental eyeworm</name>
    <name type="synonym">Parasitic nematode</name>
    <dbReference type="NCBI Taxonomy" id="103827"/>
    <lineage>
        <taxon>Eukaryota</taxon>
        <taxon>Metazoa</taxon>
        <taxon>Ecdysozoa</taxon>
        <taxon>Nematoda</taxon>
        <taxon>Chromadorea</taxon>
        <taxon>Rhabditida</taxon>
        <taxon>Spirurina</taxon>
        <taxon>Spiruromorpha</taxon>
        <taxon>Thelazioidea</taxon>
        <taxon>Thelaziidae</taxon>
        <taxon>Thelazia</taxon>
    </lineage>
</organism>
<feature type="region of interest" description="Disordered" evidence="1">
    <location>
        <begin position="394"/>
        <end position="428"/>
    </location>
</feature>
<dbReference type="Proteomes" id="UP000276776">
    <property type="component" value="Unassembled WGS sequence"/>
</dbReference>
<proteinExistence type="predicted"/>
<evidence type="ECO:0000313" key="4">
    <source>
        <dbReference type="WBParaSite" id="TCLT_0000552401-mRNA-1"/>
    </source>
</evidence>
<evidence type="ECO:0000313" key="2">
    <source>
        <dbReference type="EMBL" id="VDN02767.1"/>
    </source>
</evidence>
<accession>A0A0N5CYJ7</accession>
<gene>
    <name evidence="2" type="ORF">TCLT_LOCUS5513</name>
</gene>
<feature type="compositionally biased region" description="Polar residues" evidence="1">
    <location>
        <begin position="66"/>
        <end position="83"/>
    </location>
</feature>